<dbReference type="AlphaFoldDB" id="A0A2P2L6F7"/>
<dbReference type="Pfam" id="PF08235">
    <property type="entry name" value="LNS2"/>
    <property type="match status" value="1"/>
</dbReference>
<sequence length="601" mass="66849">MEHIGACDDCSQAKNACGCVNGLDKLNLEKLPNESKSYGQTVTVTPIFVSVEGAAMAENICTIESFSNSDHGSQNEKGESFGDCVQFYGNSGLKKALSRQEFKSPEDEHFLFSDLDEYKLRETWCESNLSVREDNENHSLFCLQGIGDGSSPANKEACCSTDQAVQEDRLDNLSNLIGNLDALSKPIEIPKGRGIARAEVERPAKSLPIMWSCMEGLDRIKLHHPSSHSLDSHSKSQEWTSDGRGKQHNITLDADNENQSSQERPDEQDTNVLEGHQNSAGTPGEPSKAVVDSDGNWRLQPFSLKSSRSRKITQPFLHDSEISNSETALDININEERDSRVPKSKGRKKMVKANTPTSEQLALLNLKEGSNTITFTFSTAMLGQQKVDARIYLWKWNTRIVISDVDGTITKSDVLGQFMPLVGVDWSQTGVAHLFSAIKENGYQLLFLSARAISQAYLTRQFLSNLKQDGKALPDGPVVISPDGLFPSLFREVIRRTPHEFKIACLEDIRALFPHDYNPFYAGFGNRDTDEISYLKVGIPRGKIFTINPKGEVAVNRCVDTKSYTSLHALVNDMFPPAASSEQEDFNTWNYWKLPLPVIDN</sequence>
<dbReference type="InterPro" id="IPR036412">
    <property type="entry name" value="HAD-like_sf"/>
</dbReference>
<dbReference type="GO" id="GO:0008195">
    <property type="term" value="F:phosphatidate phosphatase activity"/>
    <property type="evidence" value="ECO:0007669"/>
    <property type="project" value="TreeGrafter"/>
</dbReference>
<dbReference type="PANTHER" id="PTHR12181:SF12">
    <property type="entry name" value="PHOSPHATIDATE PHOSPHATASE"/>
    <property type="match status" value="1"/>
</dbReference>
<name>A0A2P2L6F7_RHIMU</name>
<accession>A0A2P2L6F7</accession>
<organism evidence="3">
    <name type="scientific">Rhizophora mucronata</name>
    <name type="common">Asiatic mangrove</name>
    <dbReference type="NCBI Taxonomy" id="61149"/>
    <lineage>
        <taxon>Eukaryota</taxon>
        <taxon>Viridiplantae</taxon>
        <taxon>Streptophyta</taxon>
        <taxon>Embryophyta</taxon>
        <taxon>Tracheophyta</taxon>
        <taxon>Spermatophyta</taxon>
        <taxon>Magnoliopsida</taxon>
        <taxon>eudicotyledons</taxon>
        <taxon>Gunneridae</taxon>
        <taxon>Pentapetalae</taxon>
        <taxon>rosids</taxon>
        <taxon>fabids</taxon>
        <taxon>Malpighiales</taxon>
        <taxon>Rhizophoraceae</taxon>
        <taxon>Rhizophora</taxon>
    </lineage>
</organism>
<feature type="compositionally biased region" description="Basic and acidic residues" evidence="1">
    <location>
        <begin position="230"/>
        <end position="245"/>
    </location>
</feature>
<feature type="domain" description="LNS2/PITP" evidence="2">
    <location>
        <begin position="400"/>
        <end position="556"/>
    </location>
</feature>
<dbReference type="InterPro" id="IPR031315">
    <property type="entry name" value="LNS2/PITP"/>
</dbReference>
<evidence type="ECO:0000313" key="3">
    <source>
        <dbReference type="EMBL" id="MBX13543.1"/>
    </source>
</evidence>
<feature type="region of interest" description="Disordered" evidence="1">
    <location>
        <begin position="225"/>
        <end position="295"/>
    </location>
</feature>
<dbReference type="EMBL" id="GGEC01033059">
    <property type="protein sequence ID" value="MBX13543.1"/>
    <property type="molecule type" value="Transcribed_RNA"/>
</dbReference>
<dbReference type="InterPro" id="IPR013209">
    <property type="entry name" value="LNS2"/>
</dbReference>
<dbReference type="PANTHER" id="PTHR12181">
    <property type="entry name" value="LIPIN"/>
    <property type="match status" value="1"/>
</dbReference>
<dbReference type="SMART" id="SM00775">
    <property type="entry name" value="LNS2"/>
    <property type="match status" value="1"/>
</dbReference>
<reference evidence="3" key="1">
    <citation type="submission" date="2018-02" db="EMBL/GenBank/DDBJ databases">
        <title>Rhizophora mucronata_Transcriptome.</title>
        <authorList>
            <person name="Meera S.P."/>
            <person name="Sreeshan A."/>
            <person name="Augustine A."/>
        </authorList>
    </citation>
    <scope>NUCLEOTIDE SEQUENCE</scope>
    <source>
        <tissue evidence="3">Leaf</tissue>
    </source>
</reference>
<dbReference type="InterPro" id="IPR026058">
    <property type="entry name" value="LIPIN"/>
</dbReference>
<evidence type="ECO:0000256" key="1">
    <source>
        <dbReference type="SAM" id="MobiDB-lite"/>
    </source>
</evidence>
<dbReference type="SUPFAM" id="SSF56784">
    <property type="entry name" value="HAD-like"/>
    <property type="match status" value="1"/>
</dbReference>
<proteinExistence type="predicted"/>
<evidence type="ECO:0000259" key="2">
    <source>
        <dbReference type="SMART" id="SM00775"/>
    </source>
</evidence>
<protein>
    <recommendedName>
        <fullName evidence="2">LNS2/PITP domain-containing protein</fullName>
    </recommendedName>
</protein>